<gene>
    <name evidence="1" type="ORF">WKI68_06125</name>
</gene>
<evidence type="ECO:0000313" key="2">
    <source>
        <dbReference type="Proteomes" id="UP001382904"/>
    </source>
</evidence>
<sequence>MRIAYLHGGSIPSFFANGVHVMRMCDAFTAAGHDATLYSLPGSYTDADPYEYYGVRHRFPIRLVPPPTTPRPVTASAARTSMDC</sequence>
<accession>A0ABU8TZW2</accession>
<dbReference type="Proteomes" id="UP001382904">
    <property type="component" value="Unassembled WGS sequence"/>
</dbReference>
<dbReference type="EMBL" id="JBBKAM010000002">
    <property type="protein sequence ID" value="MEJ8641170.1"/>
    <property type="molecule type" value="Genomic_DNA"/>
</dbReference>
<reference evidence="1 2" key="1">
    <citation type="submission" date="2024-03" db="EMBL/GenBank/DDBJ databases">
        <title>Novel Streptomyces species of biotechnological and ecological value are a feature of Machair soil.</title>
        <authorList>
            <person name="Prole J.R."/>
            <person name="Goodfellow M."/>
            <person name="Allenby N."/>
            <person name="Ward A.C."/>
        </authorList>
    </citation>
    <scope>NUCLEOTIDE SEQUENCE [LARGE SCALE GENOMIC DNA]</scope>
    <source>
        <strain evidence="1 2">MS1.HAVA.3</strain>
    </source>
</reference>
<protein>
    <recommendedName>
        <fullName evidence="3">Glycosyltransferase</fullName>
    </recommendedName>
</protein>
<evidence type="ECO:0008006" key="3">
    <source>
        <dbReference type="Google" id="ProtNLM"/>
    </source>
</evidence>
<comment type="caution">
    <text evidence="1">The sequence shown here is derived from an EMBL/GenBank/DDBJ whole genome shotgun (WGS) entry which is preliminary data.</text>
</comment>
<proteinExistence type="predicted"/>
<keyword evidence="2" id="KW-1185">Reference proteome</keyword>
<name>A0ABU8TZW2_9ACTN</name>
<organism evidence="1 2">
    <name type="scientific">Streptomyces caledonius</name>
    <dbReference type="NCBI Taxonomy" id="3134107"/>
    <lineage>
        <taxon>Bacteria</taxon>
        <taxon>Bacillati</taxon>
        <taxon>Actinomycetota</taxon>
        <taxon>Actinomycetes</taxon>
        <taxon>Kitasatosporales</taxon>
        <taxon>Streptomycetaceae</taxon>
        <taxon>Streptomyces</taxon>
    </lineage>
</organism>
<evidence type="ECO:0000313" key="1">
    <source>
        <dbReference type="EMBL" id="MEJ8641170.1"/>
    </source>
</evidence>